<evidence type="ECO:0000313" key="2">
    <source>
        <dbReference type="Proteomes" id="UP000317238"/>
    </source>
</evidence>
<dbReference type="Proteomes" id="UP000317238">
    <property type="component" value="Unassembled WGS sequence"/>
</dbReference>
<protein>
    <submittedName>
        <fullName evidence="1">Uncharacterized protein</fullName>
    </submittedName>
</protein>
<name>A0A5C5XPR1_9PLAN</name>
<organism evidence="1 2">
    <name type="scientific">Crateriforma conspicua</name>
    <dbReference type="NCBI Taxonomy" id="2527996"/>
    <lineage>
        <taxon>Bacteria</taxon>
        <taxon>Pseudomonadati</taxon>
        <taxon>Planctomycetota</taxon>
        <taxon>Planctomycetia</taxon>
        <taxon>Planctomycetales</taxon>
        <taxon>Planctomycetaceae</taxon>
        <taxon>Crateriforma</taxon>
    </lineage>
</organism>
<proteinExistence type="predicted"/>
<gene>
    <name evidence="1" type="ORF">Pan14r_54420</name>
</gene>
<evidence type="ECO:0000313" key="1">
    <source>
        <dbReference type="EMBL" id="TWT64940.1"/>
    </source>
</evidence>
<sequence length="240" mass="27522">MDTYHAILKLLDDACRKMRLSDYGDITWQHGQQLRTFTLQAERGDPSAWTSFSALLQADSNARSGFWHLLSELGVVWYSDYHDKMNVTLPDGISPFTPDEETAFLALFDPPPELDREPSFRGDPMRGDVMYIEWKPGLTGHARIGRVRKSATGKTIYYMNYVLTSLKGAGYKANYVDEESGMQFWVSNCRRDGNDTLYPGVVEIDPNAQEEYWIKIRRIPDNSHLTSFRSAGKYSKRRPC</sequence>
<dbReference type="AlphaFoldDB" id="A0A5C5XPR1"/>
<dbReference type="EMBL" id="SJPL01000003">
    <property type="protein sequence ID" value="TWT64940.1"/>
    <property type="molecule type" value="Genomic_DNA"/>
</dbReference>
<reference evidence="1 2" key="1">
    <citation type="submission" date="2019-02" db="EMBL/GenBank/DDBJ databases">
        <title>Deep-cultivation of Planctomycetes and their phenomic and genomic characterization uncovers novel biology.</title>
        <authorList>
            <person name="Wiegand S."/>
            <person name="Jogler M."/>
            <person name="Boedeker C."/>
            <person name="Pinto D."/>
            <person name="Vollmers J."/>
            <person name="Rivas-Marin E."/>
            <person name="Kohn T."/>
            <person name="Peeters S.H."/>
            <person name="Heuer A."/>
            <person name="Rast P."/>
            <person name="Oberbeckmann S."/>
            <person name="Bunk B."/>
            <person name="Jeske O."/>
            <person name="Meyerdierks A."/>
            <person name="Storesund J.E."/>
            <person name="Kallscheuer N."/>
            <person name="Luecker S."/>
            <person name="Lage O.M."/>
            <person name="Pohl T."/>
            <person name="Merkel B.J."/>
            <person name="Hornburger P."/>
            <person name="Mueller R.-W."/>
            <person name="Bruemmer F."/>
            <person name="Labrenz M."/>
            <person name="Spormann A.M."/>
            <person name="Op Den Camp H."/>
            <person name="Overmann J."/>
            <person name="Amann R."/>
            <person name="Jetten M.S.M."/>
            <person name="Mascher T."/>
            <person name="Medema M.H."/>
            <person name="Devos D.P."/>
            <person name="Kaster A.-K."/>
            <person name="Ovreas L."/>
            <person name="Rohde M."/>
            <person name="Galperin M.Y."/>
            <person name="Jogler C."/>
        </authorList>
    </citation>
    <scope>NUCLEOTIDE SEQUENCE [LARGE SCALE GENOMIC DNA]</scope>
    <source>
        <strain evidence="1 2">Pan14r</strain>
    </source>
</reference>
<keyword evidence="2" id="KW-1185">Reference proteome</keyword>
<accession>A0A5C5XPR1</accession>
<comment type="caution">
    <text evidence="1">The sequence shown here is derived from an EMBL/GenBank/DDBJ whole genome shotgun (WGS) entry which is preliminary data.</text>
</comment>